<organism evidence="2 3">
    <name type="scientific">Enterobacter cloacae</name>
    <dbReference type="NCBI Taxonomy" id="550"/>
    <lineage>
        <taxon>Bacteria</taxon>
        <taxon>Pseudomonadati</taxon>
        <taxon>Pseudomonadota</taxon>
        <taxon>Gammaproteobacteria</taxon>
        <taxon>Enterobacterales</taxon>
        <taxon>Enterobacteriaceae</taxon>
        <taxon>Enterobacter</taxon>
        <taxon>Enterobacter cloacae complex</taxon>
    </lineage>
</organism>
<evidence type="ECO:0000313" key="3">
    <source>
        <dbReference type="Proteomes" id="UP000255106"/>
    </source>
</evidence>
<gene>
    <name evidence="2" type="primary">ydcU_2</name>
    <name evidence="2" type="ORF">NCTC10005_04440</name>
</gene>
<feature type="transmembrane region" description="Helical" evidence="1">
    <location>
        <begin position="26"/>
        <end position="46"/>
    </location>
</feature>
<dbReference type="Proteomes" id="UP000255106">
    <property type="component" value="Unassembled WGS sequence"/>
</dbReference>
<evidence type="ECO:0000256" key="1">
    <source>
        <dbReference type="SAM" id="Phobius"/>
    </source>
</evidence>
<name>A0A377M290_ENTCL</name>
<keyword evidence="1" id="KW-1133">Transmembrane helix</keyword>
<evidence type="ECO:0000313" key="2">
    <source>
        <dbReference type="EMBL" id="STQ11660.1"/>
    </source>
</evidence>
<keyword evidence="1" id="KW-0472">Membrane</keyword>
<accession>A0A377M290</accession>
<dbReference type="EMBL" id="UGJB01000004">
    <property type="protein sequence ID" value="STQ11660.1"/>
    <property type="molecule type" value="Genomic_DNA"/>
</dbReference>
<keyword evidence="1" id="KW-0812">Transmembrane</keyword>
<proteinExistence type="predicted"/>
<protein>
    <submittedName>
        <fullName evidence="2">Inner membrane ABC transporter permease protein YdcU</fullName>
    </submittedName>
</protein>
<sequence>MPQLVGPPGYFIGNMVYAQQGAIGNMPMAAAFTLVPIVLISLYLAFVKRLGAFDAL</sequence>
<dbReference type="AlphaFoldDB" id="A0A377M290"/>
<reference evidence="2 3" key="1">
    <citation type="submission" date="2018-06" db="EMBL/GenBank/DDBJ databases">
        <authorList>
            <consortium name="Pathogen Informatics"/>
            <person name="Doyle S."/>
        </authorList>
    </citation>
    <scope>NUCLEOTIDE SEQUENCE [LARGE SCALE GENOMIC DNA]</scope>
    <source>
        <strain evidence="2 3">NCTC10005</strain>
    </source>
</reference>